<accession>A0A1A8TSE2</accession>
<dbReference type="NCBIfam" id="NF001299">
    <property type="entry name" value="PRK00241.1"/>
    <property type="match status" value="1"/>
</dbReference>
<evidence type="ECO:0000259" key="8">
    <source>
        <dbReference type="PROSITE" id="PS51462"/>
    </source>
</evidence>
<evidence type="ECO:0000256" key="6">
    <source>
        <dbReference type="ARBA" id="ARBA00023027"/>
    </source>
</evidence>
<dbReference type="PROSITE" id="PS51462">
    <property type="entry name" value="NUDIX"/>
    <property type="match status" value="1"/>
</dbReference>
<proteinExistence type="inferred from homology"/>
<keyword evidence="10" id="KW-1185">Reference proteome</keyword>
<evidence type="ECO:0000313" key="9">
    <source>
        <dbReference type="EMBL" id="SBS36495.1"/>
    </source>
</evidence>
<dbReference type="AlphaFoldDB" id="A0A1A8TSE2"/>
<reference evidence="9 10" key="1">
    <citation type="submission" date="2016-06" db="EMBL/GenBank/DDBJ databases">
        <authorList>
            <person name="Kjaerup R.B."/>
            <person name="Dalgaard T.S."/>
            <person name="Juul-Madsen H.R."/>
        </authorList>
    </citation>
    <scope>NUCLEOTIDE SEQUENCE [LARGE SCALE GENOMIC DNA]</scope>
    <source>
        <strain evidence="9 10">CECT 8886</strain>
    </source>
</reference>
<evidence type="ECO:0000256" key="2">
    <source>
        <dbReference type="ARBA" id="ARBA00012381"/>
    </source>
</evidence>
<comment type="cofactor">
    <cofactor evidence="1">
        <name>Mg(2+)</name>
        <dbReference type="ChEBI" id="CHEBI:18420"/>
    </cofactor>
</comment>
<dbReference type="Pfam" id="PF00293">
    <property type="entry name" value="NUDIX"/>
    <property type="match status" value="1"/>
</dbReference>
<dbReference type="CDD" id="cd03429">
    <property type="entry name" value="NUDIX_NADH_pyrophosphatase_Nudt13"/>
    <property type="match status" value="1"/>
</dbReference>
<dbReference type="STRING" id="1792290.MSP8886_03715"/>
<dbReference type="GO" id="GO:0016787">
    <property type="term" value="F:hydrolase activity"/>
    <property type="evidence" value="ECO:0007669"/>
    <property type="project" value="UniProtKB-KW"/>
</dbReference>
<evidence type="ECO:0000256" key="3">
    <source>
        <dbReference type="ARBA" id="ARBA00022723"/>
    </source>
</evidence>
<dbReference type="Pfam" id="PF09297">
    <property type="entry name" value="Zn_ribbon_NUD"/>
    <property type="match status" value="1"/>
</dbReference>
<keyword evidence="6" id="KW-0520">NAD</keyword>
<dbReference type="InterPro" id="IPR049734">
    <property type="entry name" value="NudC-like_C"/>
</dbReference>
<protein>
    <recommendedName>
        <fullName evidence="2">NAD(+) diphosphatase</fullName>
        <ecNumber evidence="2">3.6.1.22</ecNumber>
    </recommendedName>
</protein>
<evidence type="ECO:0000256" key="4">
    <source>
        <dbReference type="ARBA" id="ARBA00022801"/>
    </source>
</evidence>
<dbReference type="PRINTS" id="PR00502">
    <property type="entry name" value="NUDIXFAMILY"/>
</dbReference>
<dbReference type="GO" id="GO:0046872">
    <property type="term" value="F:metal ion binding"/>
    <property type="evidence" value="ECO:0007669"/>
    <property type="project" value="UniProtKB-KW"/>
</dbReference>
<dbReference type="InterPro" id="IPR020084">
    <property type="entry name" value="NUDIX_hydrolase_CS"/>
</dbReference>
<keyword evidence="4 7" id="KW-0378">Hydrolase</keyword>
<name>A0A1A8TSE2_9GAMM</name>
<dbReference type="RefSeq" id="WP_067019325.1">
    <property type="nucleotide sequence ID" value="NZ_FLOB01000013.1"/>
</dbReference>
<dbReference type="EC" id="3.6.1.22" evidence="2"/>
<organism evidence="9 10">
    <name type="scientific">Marinomonas spartinae</name>
    <dbReference type="NCBI Taxonomy" id="1792290"/>
    <lineage>
        <taxon>Bacteria</taxon>
        <taxon>Pseudomonadati</taxon>
        <taxon>Pseudomonadota</taxon>
        <taxon>Gammaproteobacteria</taxon>
        <taxon>Oceanospirillales</taxon>
        <taxon>Oceanospirillaceae</taxon>
        <taxon>Marinomonas</taxon>
    </lineage>
</organism>
<dbReference type="InterPro" id="IPR015376">
    <property type="entry name" value="Znr_NADH_PPase"/>
</dbReference>
<evidence type="ECO:0000256" key="7">
    <source>
        <dbReference type="RuleBase" id="RU003476"/>
    </source>
</evidence>
<comment type="similarity">
    <text evidence="7">Belongs to the Nudix hydrolase family.</text>
</comment>
<evidence type="ECO:0000313" key="10">
    <source>
        <dbReference type="Proteomes" id="UP000092544"/>
    </source>
</evidence>
<dbReference type="Proteomes" id="UP000092544">
    <property type="component" value="Unassembled WGS sequence"/>
</dbReference>
<dbReference type="PROSITE" id="PS00893">
    <property type="entry name" value="NUDIX_BOX"/>
    <property type="match status" value="1"/>
</dbReference>
<feature type="domain" description="Nudix hydrolase" evidence="8">
    <location>
        <begin position="150"/>
        <end position="276"/>
    </location>
</feature>
<dbReference type="Gene3D" id="3.90.79.10">
    <property type="entry name" value="Nucleoside Triphosphate Pyrophosphohydrolase"/>
    <property type="match status" value="1"/>
</dbReference>
<keyword evidence="5" id="KW-0460">Magnesium</keyword>
<dbReference type="SUPFAM" id="SSF55811">
    <property type="entry name" value="Nudix"/>
    <property type="match status" value="2"/>
</dbReference>
<evidence type="ECO:0000256" key="5">
    <source>
        <dbReference type="ARBA" id="ARBA00022842"/>
    </source>
</evidence>
<dbReference type="PANTHER" id="PTHR11383">
    <property type="entry name" value="NUCLEOSIDE DIPHOSPHATE-LINKED MOIETY X MOTIF 13"/>
    <property type="match status" value="1"/>
</dbReference>
<gene>
    <name evidence="9" type="primary">nudC_1</name>
    <name evidence="9" type="ORF">MSP8886_03715</name>
</gene>
<sequence>MLEIGTHAHPSPHQDALYILLFKNQVLIEQDHQFLVPFDHFQPDSSMRAIYCGQWNPQGNDQNPEKQDATNQDVFVCRFENRPRGFTEIDLRELLFMQDEANYLLLSRAHQLSTWDRDHQFCGRCGTPMNNKHTTEHTKICPKCNLRHYPRISPCIIVSVRNGEHLLLARGPHMPKDKFSNIAGFVEAGETLEQAVAREVREEVGIEVNNIRYVGSQPWSFPHQMMVGFFADYAGGEIFPAPGEIEEAAWWHIDSLPNIPSLVTISGQIITQHVAHIKNSAT</sequence>
<dbReference type="OrthoDB" id="9791656at2"/>
<dbReference type="InterPro" id="IPR020476">
    <property type="entry name" value="Nudix_hydrolase"/>
</dbReference>
<evidence type="ECO:0000256" key="1">
    <source>
        <dbReference type="ARBA" id="ARBA00001946"/>
    </source>
</evidence>
<dbReference type="InterPro" id="IPR015797">
    <property type="entry name" value="NUDIX_hydrolase-like_dom_sf"/>
</dbReference>
<keyword evidence="3" id="KW-0479">Metal-binding</keyword>
<dbReference type="Gene3D" id="3.90.79.20">
    <property type="match status" value="1"/>
</dbReference>
<dbReference type="PANTHER" id="PTHR11383:SF3">
    <property type="entry name" value="NAD(P)H PYROPHOSPHATASE NUDT13, MITOCHONDRIAL"/>
    <property type="match status" value="1"/>
</dbReference>
<dbReference type="InterPro" id="IPR000086">
    <property type="entry name" value="NUDIX_hydrolase_dom"/>
</dbReference>
<dbReference type="EMBL" id="FLOB01000013">
    <property type="protein sequence ID" value="SBS36495.1"/>
    <property type="molecule type" value="Genomic_DNA"/>
</dbReference>